<proteinExistence type="predicted"/>
<sequence>MGDCNSKLQNANTEKNQLQVVSTQPYPIPEIRIDTSYLKVDNTTNEHLLNSLRSDEFPAFGNISEENKNRKRNGPGDYQLDTKINKYIKIA</sequence>
<dbReference type="EMBL" id="CANHGI010000006">
    <property type="protein sequence ID" value="CAI5453878.1"/>
    <property type="molecule type" value="Genomic_DNA"/>
</dbReference>
<reference evidence="1" key="1">
    <citation type="submission" date="2022-11" db="EMBL/GenBank/DDBJ databases">
        <authorList>
            <person name="Kikuchi T."/>
        </authorList>
    </citation>
    <scope>NUCLEOTIDE SEQUENCE</scope>
    <source>
        <strain evidence="1">PS1010</strain>
    </source>
</reference>
<name>A0A9P1N7D7_9PELO</name>
<keyword evidence="2" id="KW-1185">Reference proteome</keyword>
<evidence type="ECO:0000313" key="2">
    <source>
        <dbReference type="Proteomes" id="UP001152747"/>
    </source>
</evidence>
<protein>
    <submittedName>
        <fullName evidence="1">Uncharacterized protein</fullName>
    </submittedName>
</protein>
<organism evidence="1 2">
    <name type="scientific">Caenorhabditis angaria</name>
    <dbReference type="NCBI Taxonomy" id="860376"/>
    <lineage>
        <taxon>Eukaryota</taxon>
        <taxon>Metazoa</taxon>
        <taxon>Ecdysozoa</taxon>
        <taxon>Nematoda</taxon>
        <taxon>Chromadorea</taxon>
        <taxon>Rhabditida</taxon>
        <taxon>Rhabditina</taxon>
        <taxon>Rhabditomorpha</taxon>
        <taxon>Rhabditoidea</taxon>
        <taxon>Rhabditidae</taxon>
        <taxon>Peloderinae</taxon>
        <taxon>Caenorhabditis</taxon>
    </lineage>
</organism>
<dbReference type="Proteomes" id="UP001152747">
    <property type="component" value="Unassembled WGS sequence"/>
</dbReference>
<accession>A0A9P1N7D7</accession>
<comment type="caution">
    <text evidence="1">The sequence shown here is derived from an EMBL/GenBank/DDBJ whole genome shotgun (WGS) entry which is preliminary data.</text>
</comment>
<dbReference type="AlphaFoldDB" id="A0A9P1N7D7"/>
<evidence type="ECO:0000313" key="1">
    <source>
        <dbReference type="EMBL" id="CAI5453878.1"/>
    </source>
</evidence>
<gene>
    <name evidence="1" type="ORF">CAMP_LOCUS16515</name>
</gene>